<keyword evidence="1" id="KW-1133">Transmembrane helix</keyword>
<evidence type="ECO:0000313" key="3">
    <source>
        <dbReference type="Proteomes" id="UP001141183"/>
    </source>
</evidence>
<gene>
    <name evidence="2" type="ORF">NE398_22055</name>
</gene>
<keyword evidence="3" id="KW-1185">Reference proteome</keyword>
<geneLocation type="plasmid" evidence="2">
    <name>p1</name>
</geneLocation>
<protein>
    <submittedName>
        <fullName evidence="2">Conjugal transfer protein</fullName>
    </submittedName>
</protein>
<dbReference type="RefSeq" id="WP_272471012.1">
    <property type="nucleotide sequence ID" value="NZ_JAMRYU010000171.1"/>
</dbReference>
<feature type="transmembrane region" description="Helical" evidence="1">
    <location>
        <begin position="59"/>
        <end position="80"/>
    </location>
</feature>
<name>A0A9X4B523_9CLOT</name>
<sequence length="245" mass="28483">MFRKNKANIKSKKEKKEKRSFFKKKDKLNMDLEDSVANLDKQVNGVKEKKLVSVMPFRIARAFIWVLIGILCLRGVVSVFKGNQSEALKKENEKILNNMEKQSSLETQAFSFAEEFAWDYFSRYPSDTQDFVRRITKYTTEQLANEMNNGTYSDVIYTSAFYFEKYSENQVNVSVKARVRVYTPKAGQEETPKDQLQYDTNLVDYYLEVPIVFDKDMNMAVDALPVMTAPPEKAYFKNKEFSGTS</sequence>
<accession>A0A9X4B523</accession>
<feature type="non-terminal residue" evidence="2">
    <location>
        <position position="245"/>
    </location>
</feature>
<keyword evidence="2" id="KW-0614">Plasmid</keyword>
<proteinExistence type="predicted"/>
<dbReference type="AlphaFoldDB" id="A0A9X4B523"/>
<evidence type="ECO:0000313" key="2">
    <source>
        <dbReference type="EMBL" id="MDC4242798.1"/>
    </source>
</evidence>
<keyword evidence="1" id="KW-0812">Transmembrane</keyword>
<reference evidence="2" key="1">
    <citation type="submission" date="2022-05" db="EMBL/GenBank/DDBJ databases">
        <title>Draft genome sequence of Clostridium tertium strain CP3 isolated from Peru.</title>
        <authorList>
            <person name="Hurtado R."/>
            <person name="Lima L."/>
            <person name="Sousa T."/>
            <person name="Jaiswal A.K."/>
            <person name="Tiwari S."/>
            <person name="Maturrano L."/>
            <person name="Brenig B."/>
            <person name="Azevedo V."/>
        </authorList>
    </citation>
    <scope>NUCLEOTIDE SEQUENCE</scope>
    <source>
        <strain evidence="2">CP3</strain>
        <plasmid evidence="2">p1</plasmid>
    </source>
</reference>
<organism evidence="2 3">
    <name type="scientific">Clostridium tertium</name>
    <dbReference type="NCBI Taxonomy" id="1559"/>
    <lineage>
        <taxon>Bacteria</taxon>
        <taxon>Bacillati</taxon>
        <taxon>Bacillota</taxon>
        <taxon>Clostridia</taxon>
        <taxon>Eubacteriales</taxon>
        <taxon>Clostridiaceae</taxon>
        <taxon>Clostridium</taxon>
    </lineage>
</organism>
<evidence type="ECO:0000256" key="1">
    <source>
        <dbReference type="SAM" id="Phobius"/>
    </source>
</evidence>
<dbReference type="Gene3D" id="3.10.450.540">
    <property type="match status" value="1"/>
</dbReference>
<comment type="caution">
    <text evidence="2">The sequence shown here is derived from an EMBL/GenBank/DDBJ whole genome shotgun (WGS) entry which is preliminary data.</text>
</comment>
<dbReference type="CDD" id="cd16386">
    <property type="entry name" value="TcpC_N"/>
    <property type="match status" value="1"/>
</dbReference>
<keyword evidence="1" id="KW-0472">Membrane</keyword>
<dbReference type="Proteomes" id="UP001141183">
    <property type="component" value="Unassembled WGS sequence"/>
</dbReference>
<dbReference type="EMBL" id="JAMRYU010000171">
    <property type="protein sequence ID" value="MDC4242798.1"/>
    <property type="molecule type" value="Genomic_DNA"/>
</dbReference>